<accession>A0A3G9JG35</accession>
<dbReference type="PROSITE" id="PS51257">
    <property type="entry name" value="PROKAR_LIPOPROTEIN"/>
    <property type="match status" value="1"/>
</dbReference>
<dbReference type="InterPro" id="IPR043780">
    <property type="entry name" value="DUF5722"/>
</dbReference>
<evidence type="ECO:0000313" key="2">
    <source>
        <dbReference type="EMBL" id="BBH27325.1"/>
    </source>
</evidence>
<dbReference type="InParanoid" id="A0A3G9JG35"/>
<keyword evidence="3" id="KW-1185">Reference proteome</keyword>
<dbReference type="RefSeq" id="WP_125120064.1">
    <property type="nucleotide sequence ID" value="NZ_AP019309.1"/>
</dbReference>
<sequence length="585" mass="65494">MKKKVFAVVGVVIVIAVALACFYPRDKKQVNTTPLKQLGQATATVSKDQVIIQLKGIGSGGKAKVYAYGANQYCNDDHIRGISKEVKSTGTLVGDYNCGKSETLTVKRYNTHGYDGLYNKYYVIQKNKLLYGPFYATNIASEKQNIALKQKSIKGLFNENSTNLNYAKDLGANSVTMNLDLGTLLYANTHPADAYSMKVNGKTYYFNKANVDSIDSVVKASSQAGMNVIAVCNAWKNNDMNLFSQSLRYNSPKSTILMGTNTSNDTGRDQYIAMMEFLAHRYSQSAATGLISTYVISNEIDFTHYFYDCDDLNTFMEEYSRALRLSNLAIKKYAADVNVAVPFTHYWAKSAGEMFKECPGASLAPKDMVNWLASYTNARGAYDWAIGPHCYGTVNTKSNLAASDVNYKALTGNYKTSPQITFSNFELWNQYLSQPDLLYKGKQRSVYLTESGASSSKGTTQGLNEQAATLAQVYYKVAQMPFVKSFNYYRLNDHPEEAKNGLACGLLDTKNKKKPAYTVYKYIDTKDSTKYANPYLKYINFNKDGKTEMSVAKGTVKSWKDTMTVYTSSFDWNKQWDLNKIYLKK</sequence>
<feature type="domain" description="DUF5722" evidence="1">
    <location>
        <begin position="149"/>
        <end position="541"/>
    </location>
</feature>
<evidence type="ECO:0000259" key="1">
    <source>
        <dbReference type="Pfam" id="PF18989"/>
    </source>
</evidence>
<name>A0A3G9JG35_9FIRM</name>
<evidence type="ECO:0000313" key="3">
    <source>
        <dbReference type="Proteomes" id="UP000268059"/>
    </source>
</evidence>
<protein>
    <recommendedName>
        <fullName evidence="1">DUF5722 domain-containing protein</fullName>
    </recommendedName>
</protein>
<dbReference type="Pfam" id="PF18989">
    <property type="entry name" value="DUF5722"/>
    <property type="match status" value="1"/>
</dbReference>
<dbReference type="Gene3D" id="3.20.20.80">
    <property type="entry name" value="Glycosidases"/>
    <property type="match status" value="1"/>
</dbReference>
<dbReference type="OrthoDB" id="175224at2"/>
<proteinExistence type="predicted"/>
<dbReference type="AlphaFoldDB" id="A0A3G9JG35"/>
<dbReference type="InterPro" id="IPR017853">
    <property type="entry name" value="GH"/>
</dbReference>
<dbReference type="Proteomes" id="UP000268059">
    <property type="component" value="Chromosome"/>
</dbReference>
<dbReference type="KEGG" id="ebm:SG0102_22590"/>
<dbReference type="EMBL" id="AP019309">
    <property type="protein sequence ID" value="BBH27325.1"/>
    <property type="molecule type" value="Genomic_DNA"/>
</dbReference>
<organism evidence="2 3">
    <name type="scientific">Intestinibaculum porci</name>
    <dbReference type="NCBI Taxonomy" id="2487118"/>
    <lineage>
        <taxon>Bacteria</taxon>
        <taxon>Bacillati</taxon>
        <taxon>Bacillota</taxon>
        <taxon>Erysipelotrichia</taxon>
        <taxon>Erysipelotrichales</taxon>
        <taxon>Erysipelotrichaceae</taxon>
        <taxon>Intestinibaculum</taxon>
    </lineage>
</organism>
<gene>
    <name evidence="2" type="ORF">SG0102_22590</name>
</gene>
<reference evidence="2 3" key="1">
    <citation type="submission" date="2018-11" db="EMBL/GenBank/DDBJ databases">
        <title>Novel Erysipelotrichaceae bacterium isolated from small intestine of a swine.</title>
        <authorList>
            <person name="Kim J.S."/>
            <person name="Choe H."/>
            <person name="Lee Y.R."/>
            <person name="Kim K.M."/>
            <person name="Park D.S."/>
        </authorList>
    </citation>
    <scope>NUCLEOTIDE SEQUENCE [LARGE SCALE GENOMIC DNA]</scope>
    <source>
        <strain evidence="2 3">SG0102</strain>
    </source>
</reference>
<dbReference type="SUPFAM" id="SSF51445">
    <property type="entry name" value="(Trans)glycosidases"/>
    <property type="match status" value="1"/>
</dbReference>